<dbReference type="EMBL" id="JACIBY010000003">
    <property type="protein sequence ID" value="MBB3837558.1"/>
    <property type="molecule type" value="Genomic_DNA"/>
</dbReference>
<dbReference type="Proteomes" id="UP000541352">
    <property type="component" value="Unassembled WGS sequence"/>
</dbReference>
<evidence type="ECO:0000313" key="2">
    <source>
        <dbReference type="Proteomes" id="UP000541352"/>
    </source>
</evidence>
<keyword evidence="2" id="KW-1185">Reference proteome</keyword>
<protein>
    <submittedName>
        <fullName evidence="1">Uncharacterized protein</fullName>
    </submittedName>
</protein>
<comment type="caution">
    <text evidence="1">The sequence shown here is derived from an EMBL/GenBank/DDBJ whole genome shotgun (WGS) entry which is preliminary data.</text>
</comment>
<sequence length="70" mass="8311">MSQAHALYELYTHLPEKEKKRFKQLIDKNEKVEVFLEGVEQGLKEVKLIQEGKLPRRTFADLKREIANEK</sequence>
<dbReference type="RefSeq" id="WP_183972277.1">
    <property type="nucleotide sequence ID" value="NZ_JACIBY010000003.1"/>
</dbReference>
<gene>
    <name evidence="1" type="ORF">FHS57_001555</name>
</gene>
<dbReference type="AlphaFoldDB" id="A0A7W5ZHT9"/>
<organism evidence="1 2">
    <name type="scientific">Runella defluvii</name>
    <dbReference type="NCBI Taxonomy" id="370973"/>
    <lineage>
        <taxon>Bacteria</taxon>
        <taxon>Pseudomonadati</taxon>
        <taxon>Bacteroidota</taxon>
        <taxon>Cytophagia</taxon>
        <taxon>Cytophagales</taxon>
        <taxon>Spirosomataceae</taxon>
        <taxon>Runella</taxon>
    </lineage>
</organism>
<evidence type="ECO:0000313" key="1">
    <source>
        <dbReference type="EMBL" id="MBB3837558.1"/>
    </source>
</evidence>
<proteinExistence type="predicted"/>
<name>A0A7W5ZHT9_9BACT</name>
<reference evidence="1 2" key="1">
    <citation type="submission" date="2020-08" db="EMBL/GenBank/DDBJ databases">
        <title>Genomic Encyclopedia of Type Strains, Phase IV (KMG-IV): sequencing the most valuable type-strain genomes for metagenomic binning, comparative biology and taxonomic classification.</title>
        <authorList>
            <person name="Goeker M."/>
        </authorList>
    </citation>
    <scope>NUCLEOTIDE SEQUENCE [LARGE SCALE GENOMIC DNA]</scope>
    <source>
        <strain evidence="1 2">DSM 17976</strain>
    </source>
</reference>
<accession>A0A7W5ZHT9</accession>